<dbReference type="GO" id="GO:0003723">
    <property type="term" value="F:RNA binding"/>
    <property type="evidence" value="ECO:0007669"/>
    <property type="project" value="UniProtKB-KW"/>
</dbReference>
<dbReference type="CDD" id="cd02870">
    <property type="entry name" value="PseudoU_synth_RsuA_like"/>
    <property type="match status" value="1"/>
</dbReference>
<dbReference type="EMBL" id="JADKFW010000004">
    <property type="protein sequence ID" value="MBK9716279.1"/>
    <property type="molecule type" value="Genomic_DNA"/>
</dbReference>
<dbReference type="InterPro" id="IPR050343">
    <property type="entry name" value="RsuA_PseudoU_synthase"/>
</dbReference>
<dbReference type="Gene3D" id="3.10.290.10">
    <property type="entry name" value="RNA-binding S4 domain"/>
    <property type="match status" value="1"/>
</dbReference>
<accession>A0A9D7S6H3</accession>
<dbReference type="SUPFAM" id="SSF55174">
    <property type="entry name" value="Alpha-L RNA-binding motif"/>
    <property type="match status" value="1"/>
</dbReference>
<keyword evidence="2 4" id="KW-0413">Isomerase</keyword>
<dbReference type="AlphaFoldDB" id="A0A9D7S6H3"/>
<comment type="similarity">
    <text evidence="1 4">Belongs to the pseudouridine synthase RsuA family.</text>
</comment>
<evidence type="ECO:0000256" key="3">
    <source>
        <dbReference type="PROSITE-ProRule" id="PRU00182"/>
    </source>
</evidence>
<dbReference type="GO" id="GO:0000455">
    <property type="term" value="P:enzyme-directed rRNA pseudouridine synthesis"/>
    <property type="evidence" value="ECO:0007669"/>
    <property type="project" value="UniProtKB-ARBA"/>
</dbReference>
<name>A0A9D7S6H3_9BACT</name>
<dbReference type="Pfam" id="PF00849">
    <property type="entry name" value="PseudoU_synth_2"/>
    <property type="match status" value="1"/>
</dbReference>
<dbReference type="PROSITE" id="PS50889">
    <property type="entry name" value="S4"/>
    <property type="match status" value="1"/>
</dbReference>
<dbReference type="InterPro" id="IPR020094">
    <property type="entry name" value="TruA/RsuA/RluB/E/F_N"/>
</dbReference>
<dbReference type="Proteomes" id="UP000808349">
    <property type="component" value="Unassembled WGS sequence"/>
</dbReference>
<dbReference type="Gene3D" id="3.30.70.580">
    <property type="entry name" value="Pseudouridine synthase I, catalytic domain, N-terminal subdomain"/>
    <property type="match status" value="1"/>
</dbReference>
<keyword evidence="3" id="KW-0694">RNA-binding</keyword>
<evidence type="ECO:0000259" key="5">
    <source>
        <dbReference type="SMART" id="SM00363"/>
    </source>
</evidence>
<dbReference type="InterPro" id="IPR002942">
    <property type="entry name" value="S4_RNA-bd"/>
</dbReference>
<dbReference type="CDD" id="cd00165">
    <property type="entry name" value="S4"/>
    <property type="match status" value="1"/>
</dbReference>
<dbReference type="InterPro" id="IPR000748">
    <property type="entry name" value="PsdUridine_synth_RsuA/RluB/E/F"/>
</dbReference>
<dbReference type="PANTHER" id="PTHR47683:SF2">
    <property type="entry name" value="RNA-BINDING S4 DOMAIN-CONTAINING PROTEIN"/>
    <property type="match status" value="1"/>
</dbReference>
<evidence type="ECO:0000313" key="7">
    <source>
        <dbReference type="Proteomes" id="UP000808349"/>
    </source>
</evidence>
<dbReference type="EC" id="5.4.99.-" evidence="4"/>
<dbReference type="InterPro" id="IPR036986">
    <property type="entry name" value="S4_RNA-bd_sf"/>
</dbReference>
<dbReference type="NCBIfam" id="TIGR00093">
    <property type="entry name" value="pseudouridine synthase"/>
    <property type="match status" value="1"/>
</dbReference>
<dbReference type="PROSITE" id="PS01149">
    <property type="entry name" value="PSI_RSU"/>
    <property type="match status" value="1"/>
</dbReference>
<dbReference type="InterPro" id="IPR006145">
    <property type="entry name" value="PsdUridine_synth_RsuA/RluA"/>
</dbReference>
<dbReference type="SUPFAM" id="SSF55120">
    <property type="entry name" value="Pseudouridine synthase"/>
    <property type="match status" value="1"/>
</dbReference>
<feature type="domain" description="RNA-binding S4" evidence="5">
    <location>
        <begin position="20"/>
        <end position="79"/>
    </location>
</feature>
<gene>
    <name evidence="6" type="ORF">IPO85_01905</name>
</gene>
<protein>
    <recommendedName>
        <fullName evidence="4">Pseudouridine synthase</fullName>
        <ecNumber evidence="4">5.4.99.-</ecNumber>
    </recommendedName>
</protein>
<dbReference type="InterPro" id="IPR020103">
    <property type="entry name" value="PsdUridine_synth_cat_dom_sf"/>
</dbReference>
<evidence type="ECO:0000256" key="4">
    <source>
        <dbReference type="RuleBase" id="RU003887"/>
    </source>
</evidence>
<organism evidence="6 7">
    <name type="scientific">Candidatus Defluviibacterium haderslevense</name>
    <dbReference type="NCBI Taxonomy" id="2981993"/>
    <lineage>
        <taxon>Bacteria</taxon>
        <taxon>Pseudomonadati</taxon>
        <taxon>Bacteroidota</taxon>
        <taxon>Saprospiria</taxon>
        <taxon>Saprospirales</taxon>
        <taxon>Saprospiraceae</taxon>
        <taxon>Candidatus Defluviibacterium</taxon>
    </lineage>
</organism>
<dbReference type="PANTHER" id="PTHR47683">
    <property type="entry name" value="PSEUDOURIDINE SYNTHASE FAMILY PROTEIN-RELATED"/>
    <property type="match status" value="1"/>
</dbReference>
<evidence type="ECO:0000313" key="6">
    <source>
        <dbReference type="EMBL" id="MBK9716279.1"/>
    </source>
</evidence>
<dbReference type="GO" id="GO:0120159">
    <property type="term" value="F:rRNA pseudouridine synthase activity"/>
    <property type="evidence" value="ECO:0007669"/>
    <property type="project" value="UniProtKB-ARBA"/>
</dbReference>
<dbReference type="Pfam" id="PF01479">
    <property type="entry name" value="S4"/>
    <property type="match status" value="1"/>
</dbReference>
<reference evidence="6 7" key="1">
    <citation type="submission" date="2020-10" db="EMBL/GenBank/DDBJ databases">
        <title>Connecting structure to function with the recovery of over 1000 high-quality activated sludge metagenome-assembled genomes encoding full-length rRNA genes using long-read sequencing.</title>
        <authorList>
            <person name="Singleton C.M."/>
            <person name="Petriglieri F."/>
            <person name="Kristensen J.M."/>
            <person name="Kirkegaard R.H."/>
            <person name="Michaelsen T.Y."/>
            <person name="Andersen M.H."/>
            <person name="Karst S.M."/>
            <person name="Dueholm M.S."/>
            <person name="Nielsen P.H."/>
            <person name="Albertsen M."/>
        </authorList>
    </citation>
    <scope>NUCLEOTIDE SEQUENCE [LARGE SCALE GENOMIC DNA]</scope>
    <source>
        <strain evidence="6">Ribe_18-Q3-R11-54_BAT3C.373</strain>
    </source>
</reference>
<evidence type="ECO:0000256" key="1">
    <source>
        <dbReference type="ARBA" id="ARBA00008348"/>
    </source>
</evidence>
<dbReference type="SMART" id="SM00363">
    <property type="entry name" value="S4"/>
    <property type="match status" value="1"/>
</dbReference>
<comment type="caution">
    <text evidence="6">The sequence shown here is derived from an EMBL/GenBank/DDBJ whole genome shotgun (WGS) entry which is preliminary data.</text>
</comment>
<proteinExistence type="inferred from homology"/>
<dbReference type="Gene3D" id="3.30.70.1560">
    <property type="entry name" value="Alpha-L RNA-binding motif"/>
    <property type="match status" value="1"/>
</dbReference>
<dbReference type="InterPro" id="IPR042092">
    <property type="entry name" value="PsdUridine_s_RsuA/RluB/E/F_cat"/>
</dbReference>
<dbReference type="InterPro" id="IPR018496">
    <property type="entry name" value="PsdUridine_synth_RsuA/RluB_CS"/>
</dbReference>
<evidence type="ECO:0000256" key="2">
    <source>
        <dbReference type="ARBA" id="ARBA00023235"/>
    </source>
</evidence>
<sequence>MKKTPSHSKKPLTRTSIGPMRLNKYVAHCGICSRRQAADLVKSGKIKVNDQVELNPSYEVKPKDKIAYLDKNIKPEENKVYILINKPKDTITTLKDERDRNTVAQILEGKIEERVYPVGRLDRNTTGLLVMTNDGDLSQKLAHPSHKVKKIYHASLDKNLTAADFQKIQKGVLLDDGVATVDSIDFVDGKKDEVGIEIHIGKNRIVRRIFEHLGYEVQKLDRVYYAGLTKKNLPRGKFRHLTTQEVIMLKHFI</sequence>